<reference evidence="2" key="1">
    <citation type="journal article" date="2019" name="Int. J. Syst. Evol. Microbiol.">
        <title>The Global Catalogue of Microorganisms (GCM) 10K type strain sequencing project: providing services to taxonomists for standard genome sequencing and annotation.</title>
        <authorList>
            <consortium name="The Broad Institute Genomics Platform"/>
            <consortium name="The Broad Institute Genome Sequencing Center for Infectious Disease"/>
            <person name="Wu L."/>
            <person name="Ma J."/>
        </authorList>
    </citation>
    <scope>NUCLEOTIDE SEQUENCE [LARGE SCALE GENOMIC DNA]</scope>
    <source>
        <strain evidence="2">CGMCC 1.3240</strain>
    </source>
</reference>
<gene>
    <name evidence="1" type="ORF">ACFPYJ_17915</name>
</gene>
<comment type="caution">
    <text evidence="1">The sequence shown here is derived from an EMBL/GenBank/DDBJ whole genome shotgun (WGS) entry which is preliminary data.</text>
</comment>
<organism evidence="1 2">
    <name type="scientific">Paenibacillus solisilvae</name>
    <dbReference type="NCBI Taxonomy" id="2486751"/>
    <lineage>
        <taxon>Bacteria</taxon>
        <taxon>Bacillati</taxon>
        <taxon>Bacillota</taxon>
        <taxon>Bacilli</taxon>
        <taxon>Bacillales</taxon>
        <taxon>Paenibacillaceae</taxon>
        <taxon>Paenibacillus</taxon>
    </lineage>
</organism>
<dbReference type="Gene3D" id="3.40.50.300">
    <property type="entry name" value="P-loop containing nucleotide triphosphate hydrolases"/>
    <property type="match status" value="1"/>
</dbReference>
<dbReference type="Proteomes" id="UP001596047">
    <property type="component" value="Unassembled WGS sequence"/>
</dbReference>
<dbReference type="EMBL" id="JBHSOW010000064">
    <property type="protein sequence ID" value="MFC5650950.1"/>
    <property type="molecule type" value="Genomic_DNA"/>
</dbReference>
<dbReference type="Pfam" id="PF07931">
    <property type="entry name" value="CPT"/>
    <property type="match status" value="1"/>
</dbReference>
<keyword evidence="2" id="KW-1185">Reference proteome</keyword>
<proteinExistence type="predicted"/>
<accession>A0ABW0W3L3</accession>
<dbReference type="SUPFAM" id="SSF52540">
    <property type="entry name" value="P-loop containing nucleoside triphosphate hydrolases"/>
    <property type="match status" value="1"/>
</dbReference>
<name>A0ABW0W3L3_9BACL</name>
<evidence type="ECO:0000313" key="2">
    <source>
        <dbReference type="Proteomes" id="UP001596047"/>
    </source>
</evidence>
<evidence type="ECO:0008006" key="3">
    <source>
        <dbReference type="Google" id="ProtNLM"/>
    </source>
</evidence>
<sequence>MKRGLIIVLNGTSSSGKTSISNSLISKSEMDFLHFITR</sequence>
<evidence type="ECO:0000313" key="1">
    <source>
        <dbReference type="EMBL" id="MFC5650950.1"/>
    </source>
</evidence>
<protein>
    <recommendedName>
        <fullName evidence="3">Chloramphenicol phosphotransferase</fullName>
    </recommendedName>
</protein>
<dbReference type="InterPro" id="IPR027417">
    <property type="entry name" value="P-loop_NTPase"/>
</dbReference>
<dbReference type="RefSeq" id="WP_379189538.1">
    <property type="nucleotide sequence ID" value="NZ_JBHSOW010000064.1"/>
</dbReference>